<evidence type="ECO:0000313" key="2">
    <source>
        <dbReference type="EMBL" id="TDP31947.1"/>
    </source>
</evidence>
<dbReference type="Proteomes" id="UP000295087">
    <property type="component" value="Unassembled WGS sequence"/>
</dbReference>
<protein>
    <submittedName>
        <fullName evidence="2">Transmembrane protein DUF3556</fullName>
    </submittedName>
</protein>
<feature type="transmembrane region" description="Helical" evidence="1">
    <location>
        <begin position="215"/>
        <end position="243"/>
    </location>
</feature>
<comment type="caution">
    <text evidence="2">The sequence shown here is derived from an EMBL/GenBank/DDBJ whole genome shotgun (WGS) entry which is preliminary data.</text>
</comment>
<proteinExistence type="predicted"/>
<gene>
    <name evidence="2" type="ORF">DFR75_107172</name>
</gene>
<sequence length="604" mass="67047">MGFKTGDFPPVDTETFLDLPLRDRVRTLALHWVEYGFGTPKMIHTVYVLKLLVLYMFGGVLVSTLTSGTGPFWDIGAWWDQPIVYQKLVVWTVLLEAIGVAGSWGPLAGKFKPMTGGVLFFARPGTIRLRPWRRVPFTAGNTRTALDVVLYLGFLAALGLALLAPGRTSQSLLERLPDNTSGLISPALLIVAIALYILCGLRDKTIFLAARGEQYLPALVFFALLPFTDMIIAAKLLIVIVWVGAGASKFGRHFANVVPPMVSNSPSVPFRSVKRAHYRDFPHDIRPSRLAAFTAHVGGTTVEVVTPIVLLFSTNHWLTLAGVAMMVVFHLFITSTFPLAVPLEWNILFAYLTVFLFLGYPNSEGYAVFDMSSPWLTLAIVVGLAFFPIVGNLRPDLVSFLPSMRQYAGNWASALWAFAPGAEQNLNTIEHRPTLNQLEQLRAMGYEPAVAEITMQQTIGWRSMHSQGRGLFSLLYKHIPDIDRWTVREAEFACNSLIGFNFGDGHLHNLDLIEAIQQRVGFAPGEWIVVWVESQPIHKPTQEYMVIDAAVGVIERGTWRVADAVEALPWLPGGPIPHQVTWRREDVDTPVVSHRPDSTVQPAE</sequence>
<feature type="transmembrane region" description="Helical" evidence="1">
    <location>
        <begin position="88"/>
        <end position="107"/>
    </location>
</feature>
<keyword evidence="3" id="KW-1185">Reference proteome</keyword>
<name>A0A4R6P326_NOCIG</name>
<evidence type="ECO:0000256" key="1">
    <source>
        <dbReference type="SAM" id="Phobius"/>
    </source>
</evidence>
<dbReference type="Pfam" id="PF12077">
    <property type="entry name" value="DUF3556"/>
    <property type="match status" value="1"/>
</dbReference>
<organism evidence="2 3">
    <name type="scientific">Nocardia ignorata</name>
    <dbReference type="NCBI Taxonomy" id="145285"/>
    <lineage>
        <taxon>Bacteria</taxon>
        <taxon>Bacillati</taxon>
        <taxon>Actinomycetota</taxon>
        <taxon>Actinomycetes</taxon>
        <taxon>Mycobacteriales</taxon>
        <taxon>Nocardiaceae</taxon>
        <taxon>Nocardia</taxon>
    </lineage>
</organism>
<feature type="transmembrane region" description="Helical" evidence="1">
    <location>
        <begin position="144"/>
        <end position="163"/>
    </location>
</feature>
<feature type="transmembrane region" description="Helical" evidence="1">
    <location>
        <begin position="345"/>
        <end position="363"/>
    </location>
</feature>
<keyword evidence="1" id="KW-1133">Transmembrane helix</keyword>
<keyword evidence="1 2" id="KW-0812">Transmembrane</keyword>
<feature type="transmembrane region" description="Helical" evidence="1">
    <location>
        <begin position="375"/>
        <end position="393"/>
    </location>
</feature>
<feature type="transmembrane region" description="Helical" evidence="1">
    <location>
        <begin position="183"/>
        <end position="203"/>
    </location>
</feature>
<dbReference type="InterPro" id="IPR021941">
    <property type="entry name" value="DUF3556_TM"/>
</dbReference>
<keyword evidence="1" id="KW-0472">Membrane</keyword>
<dbReference type="RefSeq" id="WP_067487637.1">
    <property type="nucleotide sequence ID" value="NZ_SNXK01000007.1"/>
</dbReference>
<reference evidence="2 3" key="1">
    <citation type="submission" date="2019-03" db="EMBL/GenBank/DDBJ databases">
        <title>Genomic Encyclopedia of Type Strains, Phase IV (KMG-IV): sequencing the most valuable type-strain genomes for metagenomic binning, comparative biology and taxonomic classification.</title>
        <authorList>
            <person name="Goeker M."/>
        </authorList>
    </citation>
    <scope>NUCLEOTIDE SEQUENCE [LARGE SCALE GENOMIC DNA]</scope>
    <source>
        <strain evidence="2 3">DSM 44496</strain>
    </source>
</reference>
<dbReference type="EMBL" id="SNXK01000007">
    <property type="protein sequence ID" value="TDP31947.1"/>
    <property type="molecule type" value="Genomic_DNA"/>
</dbReference>
<accession>A0A4R6P326</accession>
<feature type="transmembrane region" description="Helical" evidence="1">
    <location>
        <begin position="316"/>
        <end position="333"/>
    </location>
</feature>
<dbReference type="AlphaFoldDB" id="A0A4R6P326"/>
<evidence type="ECO:0000313" key="3">
    <source>
        <dbReference type="Proteomes" id="UP000295087"/>
    </source>
</evidence>
<feature type="transmembrane region" description="Helical" evidence="1">
    <location>
        <begin position="47"/>
        <end position="68"/>
    </location>
</feature>